<dbReference type="PATRIC" id="fig|1229276.3.peg.288"/>
<organism evidence="2 3">
    <name type="scientific">Sphingobacterium deserti</name>
    <dbReference type="NCBI Taxonomy" id="1229276"/>
    <lineage>
        <taxon>Bacteria</taxon>
        <taxon>Pseudomonadati</taxon>
        <taxon>Bacteroidota</taxon>
        <taxon>Sphingobacteriia</taxon>
        <taxon>Sphingobacteriales</taxon>
        <taxon>Sphingobacteriaceae</taxon>
        <taxon>Sphingobacterium</taxon>
    </lineage>
</organism>
<keyword evidence="1" id="KW-0812">Transmembrane</keyword>
<feature type="transmembrane region" description="Helical" evidence="1">
    <location>
        <begin position="37"/>
        <end position="56"/>
    </location>
</feature>
<accession>A0A0B8TBB8</accession>
<keyword evidence="1" id="KW-0472">Membrane</keyword>
<keyword evidence="1" id="KW-1133">Transmembrane helix</keyword>
<evidence type="ECO:0000313" key="3">
    <source>
        <dbReference type="Proteomes" id="UP000031802"/>
    </source>
</evidence>
<reference evidence="2 3" key="2">
    <citation type="journal article" date="2015" name="PLoS ONE">
        <title>Whole-Genome Optical Mapping and Finished Genome Sequence of Sphingobacterium deserti sp. nov., a New Species Isolated from the Western Desert of China.</title>
        <authorList>
            <person name="Teng C."/>
            <person name="Zhou Z."/>
            <person name="Molnar I."/>
            <person name="Li X."/>
            <person name="Tang R."/>
            <person name="Chen M."/>
            <person name="Wang L."/>
            <person name="Su S."/>
            <person name="Zhang W."/>
            <person name="Lin M."/>
        </authorList>
    </citation>
    <scope>NUCLEOTIDE SEQUENCE [LARGE SCALE GENOMIC DNA]</scope>
    <source>
        <strain evidence="3">ACCC05744</strain>
    </source>
</reference>
<keyword evidence="3" id="KW-1185">Reference proteome</keyword>
<evidence type="ECO:0000313" key="2">
    <source>
        <dbReference type="EMBL" id="KGE16164.1"/>
    </source>
</evidence>
<protein>
    <submittedName>
        <fullName evidence="2">Uncharacterized protein</fullName>
    </submittedName>
</protein>
<feature type="transmembrane region" description="Helical" evidence="1">
    <location>
        <begin position="7"/>
        <end position="25"/>
    </location>
</feature>
<evidence type="ECO:0000256" key="1">
    <source>
        <dbReference type="SAM" id="Phobius"/>
    </source>
</evidence>
<dbReference type="Proteomes" id="UP000031802">
    <property type="component" value="Unassembled WGS sequence"/>
</dbReference>
<name>A0A0B8TBB8_9SPHI</name>
<dbReference type="AlphaFoldDB" id="A0A0B8TBB8"/>
<proteinExistence type="predicted"/>
<dbReference type="RefSeq" id="WP_037494486.1">
    <property type="nucleotide sequence ID" value="NZ_JJMU01000002.1"/>
</dbReference>
<sequence length="63" mass="7007">MSNIGKLLMMLGIVIGFIYLSQINGESIIFGNAKDLTALYLLVSVPVFTLGLYFYFKGKRLLS</sequence>
<reference evidence="3" key="1">
    <citation type="submission" date="2014-04" db="EMBL/GenBank/DDBJ databases">
        <title>Whole-Genome optical mapping and complete genome sequence of Sphingobacterium deserti sp. nov., a new spaces isolated from desert in the west of China.</title>
        <authorList>
            <person name="Teng C."/>
            <person name="Zhou Z."/>
            <person name="Li X."/>
            <person name="Chen M."/>
            <person name="Lin M."/>
            <person name="Wang L."/>
            <person name="Su S."/>
            <person name="Zhang C."/>
            <person name="Zhang W."/>
        </authorList>
    </citation>
    <scope>NUCLEOTIDE SEQUENCE [LARGE SCALE GENOMIC DNA]</scope>
    <source>
        <strain evidence="3">ACCC05744</strain>
    </source>
</reference>
<gene>
    <name evidence="2" type="ORF">DI53_0279</name>
</gene>
<dbReference type="EMBL" id="JJMU01000002">
    <property type="protein sequence ID" value="KGE16164.1"/>
    <property type="molecule type" value="Genomic_DNA"/>
</dbReference>
<comment type="caution">
    <text evidence="2">The sequence shown here is derived from an EMBL/GenBank/DDBJ whole genome shotgun (WGS) entry which is preliminary data.</text>
</comment>